<reference evidence="2" key="2">
    <citation type="submission" date="2020-09" db="EMBL/GenBank/DDBJ databases">
        <authorList>
            <person name="Sun Q."/>
            <person name="Ohkuma M."/>
        </authorList>
    </citation>
    <scope>NUCLEOTIDE SEQUENCE</scope>
    <source>
        <strain evidence="2">JCM 4059</strain>
    </source>
</reference>
<feature type="compositionally biased region" description="Basic and acidic residues" evidence="1">
    <location>
        <begin position="1"/>
        <end position="12"/>
    </location>
</feature>
<proteinExistence type="predicted"/>
<sequence>MAKSYRVSDKPKGLTPTVYRTTRRATPKGSGYAMSDSRAEKLLAKRAAWELRNRDRAPLAV</sequence>
<feature type="region of interest" description="Disordered" evidence="1">
    <location>
        <begin position="1"/>
        <end position="36"/>
    </location>
</feature>
<dbReference type="Proteomes" id="UP000638313">
    <property type="component" value="Unassembled WGS sequence"/>
</dbReference>
<comment type="caution">
    <text evidence="2">The sequence shown here is derived from an EMBL/GenBank/DDBJ whole genome shotgun (WGS) entry which is preliminary data.</text>
</comment>
<name>A0A919B1G3_9ACTN</name>
<reference evidence="2" key="1">
    <citation type="journal article" date="2014" name="Int. J. Syst. Evol. Microbiol.">
        <title>Complete genome sequence of Corynebacterium casei LMG S-19264T (=DSM 44701T), isolated from a smear-ripened cheese.</title>
        <authorList>
            <consortium name="US DOE Joint Genome Institute (JGI-PGF)"/>
            <person name="Walter F."/>
            <person name="Albersmeier A."/>
            <person name="Kalinowski J."/>
            <person name="Ruckert C."/>
        </authorList>
    </citation>
    <scope>NUCLEOTIDE SEQUENCE</scope>
    <source>
        <strain evidence="2">JCM 4059</strain>
    </source>
</reference>
<protein>
    <submittedName>
        <fullName evidence="2">Uncharacterized protein</fullName>
    </submittedName>
</protein>
<keyword evidence="3" id="KW-1185">Reference proteome</keyword>
<evidence type="ECO:0000256" key="1">
    <source>
        <dbReference type="SAM" id="MobiDB-lite"/>
    </source>
</evidence>
<dbReference type="AlphaFoldDB" id="A0A919B1G3"/>
<dbReference type="EMBL" id="BNBD01000003">
    <property type="protein sequence ID" value="GHF38830.1"/>
    <property type="molecule type" value="Genomic_DNA"/>
</dbReference>
<accession>A0A919B1G3</accession>
<gene>
    <name evidence="2" type="ORF">GCM10010218_20090</name>
</gene>
<organism evidence="2 3">
    <name type="scientific">Streptomyces mashuensis</name>
    <dbReference type="NCBI Taxonomy" id="33904"/>
    <lineage>
        <taxon>Bacteria</taxon>
        <taxon>Bacillati</taxon>
        <taxon>Actinomycetota</taxon>
        <taxon>Actinomycetes</taxon>
        <taxon>Kitasatosporales</taxon>
        <taxon>Streptomycetaceae</taxon>
        <taxon>Streptomyces</taxon>
    </lineage>
</organism>
<evidence type="ECO:0000313" key="2">
    <source>
        <dbReference type="EMBL" id="GHF38830.1"/>
    </source>
</evidence>
<evidence type="ECO:0000313" key="3">
    <source>
        <dbReference type="Proteomes" id="UP000638313"/>
    </source>
</evidence>